<dbReference type="PANTHER" id="PTHR40050">
    <property type="entry name" value="INNER SPORE COAT PROTEIN H"/>
    <property type="match status" value="1"/>
</dbReference>
<dbReference type="PANTHER" id="PTHR40050:SF1">
    <property type="entry name" value="INNER SPORE COAT PROTEIN H"/>
    <property type="match status" value="1"/>
</dbReference>
<organism evidence="1">
    <name type="scientific">freshwater metagenome</name>
    <dbReference type="NCBI Taxonomy" id="449393"/>
    <lineage>
        <taxon>unclassified sequences</taxon>
        <taxon>metagenomes</taxon>
        <taxon>ecological metagenomes</taxon>
    </lineage>
</organism>
<reference evidence="1" key="1">
    <citation type="submission" date="2020-05" db="EMBL/GenBank/DDBJ databases">
        <authorList>
            <person name="Chiriac C."/>
            <person name="Salcher M."/>
            <person name="Ghai R."/>
            <person name="Kavagutti S V."/>
        </authorList>
    </citation>
    <scope>NUCLEOTIDE SEQUENCE</scope>
</reference>
<dbReference type="Pfam" id="PF08757">
    <property type="entry name" value="CotH"/>
    <property type="match status" value="1"/>
</dbReference>
<name>A0A6J6BF11_9ZZZZ</name>
<accession>A0A6J6BF11</accession>
<sequence length="540" mass="59008">MPVSAQAAVFVDKTYVEGTDTQAFLFNPLTVNQIDITMTPAAEAALRADLRVYQPATIKLTTALGATSTYAVGVHVKGGWGSFRSLDEKAAFKVKVNYSVPGQTIYGVKKFTLNNMVQDASMLHEAVSYRLFRALGVAAPRVGYANVSFNGANFGLHSNIETYDKPMLKRWFPGGTDLLYEGAYGVEVGPDLEVDEGSTTDRSEVTQLRDWNNTLSGKAWFDTIRTKVDLNQMIMNWAVEHYIGHWDGYTRGWPNNYYLHKPTGGLFTMHPWGTDQTWGWDGPLMDDGATMMGRCIQYQPCQDLYLKALAEIQAKVPTLGLVAMVDKIWTNISPSVQLDPRKPYGYWDSENSKNATKTFIDYRFQALVNNNGTRQIGSLSASYAKTGFKVRATVKPKVTRSGDGTVTFSRIQGVGVCEVDPNTGAVLILNSGVCQVAAQTSKTNGFHASMVSTTLNIPKLASRILVPVYPALRYGKSQTISAVTESTGALSVRLKSGRCRVTGKTIRALASSGKCLITLSVAGDANYLKASGVLTINLRK</sequence>
<dbReference type="InterPro" id="IPR014867">
    <property type="entry name" value="Spore_coat_CotH_CotH2/3/7"/>
</dbReference>
<protein>
    <submittedName>
        <fullName evidence="1">Unannotated protein</fullName>
    </submittedName>
</protein>
<dbReference type="EMBL" id="CAEZSN010000022">
    <property type="protein sequence ID" value="CAB4537257.1"/>
    <property type="molecule type" value="Genomic_DNA"/>
</dbReference>
<evidence type="ECO:0000313" key="1">
    <source>
        <dbReference type="EMBL" id="CAB4537257.1"/>
    </source>
</evidence>
<gene>
    <name evidence="1" type="ORF">UFOPK1433_00308</name>
</gene>
<dbReference type="AlphaFoldDB" id="A0A6J6BF11"/>
<proteinExistence type="predicted"/>